<feature type="signal peptide" evidence="1">
    <location>
        <begin position="1"/>
        <end position="16"/>
    </location>
</feature>
<dbReference type="OrthoDB" id="9910647at2"/>
<dbReference type="EMBL" id="VHSG01000004">
    <property type="protein sequence ID" value="TQV85132.1"/>
    <property type="molecule type" value="Genomic_DNA"/>
</dbReference>
<comment type="caution">
    <text evidence="2">The sequence shown here is derived from an EMBL/GenBank/DDBJ whole genome shotgun (WGS) entry which is preliminary data.</text>
</comment>
<sequence>MLAGLLLCFLASTGGAAIQGETGLTSVGQIVIRLNLEPFYQISRLDDIVLRVTDFESPIRHREGLCIRGPRNSTYTITTDSEAGSSFTVGDGAGNSIPYQVFFYEDIQQTNADQLQVEQRSRPYAIRDSGVDCDGRDNSAIEIFIDAEDLRNAEYGIYNGVLVLTVGSV</sequence>
<gene>
    <name evidence="2" type="ORF">FKG94_02785</name>
</gene>
<proteinExistence type="predicted"/>
<protein>
    <recommendedName>
        <fullName evidence="4">Spore coat protein U domain-containing protein</fullName>
    </recommendedName>
</protein>
<dbReference type="RefSeq" id="WP_142902679.1">
    <property type="nucleotide sequence ID" value="NZ_ML660088.1"/>
</dbReference>
<keyword evidence="1" id="KW-0732">Signal</keyword>
<name>A0A545U6N4_9GAMM</name>
<keyword evidence="3" id="KW-1185">Reference proteome</keyword>
<evidence type="ECO:0000313" key="2">
    <source>
        <dbReference type="EMBL" id="TQV85132.1"/>
    </source>
</evidence>
<feature type="chain" id="PRO_5021698904" description="Spore coat protein U domain-containing protein" evidence="1">
    <location>
        <begin position="17"/>
        <end position="169"/>
    </location>
</feature>
<evidence type="ECO:0000313" key="3">
    <source>
        <dbReference type="Proteomes" id="UP000319732"/>
    </source>
</evidence>
<dbReference type="AlphaFoldDB" id="A0A545U6N4"/>
<evidence type="ECO:0000256" key="1">
    <source>
        <dbReference type="SAM" id="SignalP"/>
    </source>
</evidence>
<accession>A0A545U6N4</accession>
<reference evidence="2 3" key="1">
    <citation type="submission" date="2019-06" db="EMBL/GenBank/DDBJ databases">
        <title>Whole genome sequence for Cellvibrionaceae sp. R142.</title>
        <authorList>
            <person name="Wang G."/>
        </authorList>
    </citation>
    <scope>NUCLEOTIDE SEQUENCE [LARGE SCALE GENOMIC DNA]</scope>
    <source>
        <strain evidence="2 3">R142</strain>
    </source>
</reference>
<evidence type="ECO:0008006" key="4">
    <source>
        <dbReference type="Google" id="ProtNLM"/>
    </source>
</evidence>
<dbReference type="Proteomes" id="UP000319732">
    <property type="component" value="Unassembled WGS sequence"/>
</dbReference>
<organism evidence="2 3">
    <name type="scientific">Exilibacterium tricleocarpae</name>
    <dbReference type="NCBI Taxonomy" id="2591008"/>
    <lineage>
        <taxon>Bacteria</taxon>
        <taxon>Pseudomonadati</taxon>
        <taxon>Pseudomonadota</taxon>
        <taxon>Gammaproteobacteria</taxon>
        <taxon>Cellvibrionales</taxon>
        <taxon>Cellvibrionaceae</taxon>
        <taxon>Exilibacterium</taxon>
    </lineage>
</organism>